<dbReference type="NCBIfam" id="NF033734">
    <property type="entry name" value="MFS_ArsJ"/>
    <property type="match status" value="1"/>
</dbReference>
<dbReference type="Pfam" id="PF07690">
    <property type="entry name" value="MFS_1"/>
    <property type="match status" value="1"/>
</dbReference>
<feature type="transmembrane region" description="Helical" evidence="4">
    <location>
        <begin position="247"/>
        <end position="265"/>
    </location>
</feature>
<evidence type="ECO:0000313" key="5">
    <source>
        <dbReference type="EMBL" id="CRH06944.1"/>
    </source>
</evidence>
<feature type="transmembrane region" description="Helical" evidence="4">
    <location>
        <begin position="169"/>
        <end position="188"/>
    </location>
</feature>
<dbReference type="PANTHER" id="PTHR23547">
    <property type="entry name" value="MAJOR FACILITATOR SUPERFAMILY DOMAIN, GENERAL SUBSTRATE TRANSPORTER"/>
    <property type="match status" value="1"/>
</dbReference>
<dbReference type="InterPro" id="IPR011701">
    <property type="entry name" value="MFS"/>
</dbReference>
<dbReference type="SUPFAM" id="SSF103473">
    <property type="entry name" value="MFS general substrate transporter"/>
    <property type="match status" value="1"/>
</dbReference>
<dbReference type="GO" id="GO:0022857">
    <property type="term" value="F:transmembrane transporter activity"/>
    <property type="evidence" value="ECO:0007669"/>
    <property type="project" value="InterPro"/>
</dbReference>
<feature type="transmembrane region" description="Helical" evidence="4">
    <location>
        <begin position="286"/>
        <end position="308"/>
    </location>
</feature>
<organism evidence="5">
    <name type="scientific">Magnetococcus massalia (strain MO-1)</name>
    <dbReference type="NCBI Taxonomy" id="451514"/>
    <lineage>
        <taxon>Bacteria</taxon>
        <taxon>Pseudomonadati</taxon>
        <taxon>Pseudomonadota</taxon>
        <taxon>Magnetococcia</taxon>
        <taxon>Magnetococcales</taxon>
        <taxon>Magnetococcaceae</taxon>
        <taxon>Magnetococcus</taxon>
    </lineage>
</organism>
<keyword evidence="3 4" id="KW-0472">Membrane</keyword>
<dbReference type="AlphaFoldDB" id="A0A1S7LLE9"/>
<sequence length="413" mass="44453">MNTALRNYLVVTGGYWGFTLTDGAIRMLVVLHFHHLGYSPFEIASLFFFYEFFGIVTNLVGGYLASRFGLNRTMHAGMLMQVVALGLLAAPTSWLSVPYVMAAQALSGIAKDLNKMSAKAQVKSLVSDGQNGRLFKWVAILTGSKNALKGVGFFLGAVLLATLEFQGALIALASGLFIIFLITLWLLPTATGKLKSKPKFSQIFSHNRAINILSTARFFLFGARDIWFVVALPVYLQSVLEWGHMEVGTLLAVWVIGYGFVQGIAPRLLGTKTRDAAHPGPGKWAAPVWALLLALFPVAIIAAMQAQWQVEISLVGGLILFGAIFAINSALHSYLVLAYADHDKVAMNVGFYYMANAGGRLAGTVLSGLLYQWGGLEPCLWGSSLALMAAGIIALWLPDPTKTSQTSAAEAAG</sequence>
<protein>
    <submittedName>
        <fullName evidence="5">Putative Permeases of the major facilitator superfamily</fullName>
    </submittedName>
</protein>
<dbReference type="Gene3D" id="1.20.1250.20">
    <property type="entry name" value="MFS general substrate transporter like domains"/>
    <property type="match status" value="2"/>
</dbReference>
<evidence type="ECO:0000256" key="1">
    <source>
        <dbReference type="ARBA" id="ARBA00022692"/>
    </source>
</evidence>
<dbReference type="InterPro" id="IPR047769">
    <property type="entry name" value="MFS_ArsJ"/>
</dbReference>
<name>A0A1S7LLE9_MAGMO</name>
<feature type="transmembrane region" description="Helical" evidence="4">
    <location>
        <begin position="351"/>
        <end position="374"/>
    </location>
</feature>
<keyword evidence="1 4" id="KW-0812">Transmembrane</keyword>
<reference evidence="5" key="1">
    <citation type="submission" date="2015-04" db="EMBL/GenBank/DDBJ databases">
        <authorList>
            <person name="Syromyatnikov M.Y."/>
            <person name="Popov V.N."/>
        </authorList>
    </citation>
    <scope>NUCLEOTIDE SEQUENCE</scope>
    <source>
        <strain evidence="5">MO-1</strain>
    </source>
</reference>
<feature type="transmembrane region" description="Helical" evidence="4">
    <location>
        <begin position="380"/>
        <end position="397"/>
    </location>
</feature>
<evidence type="ECO:0000256" key="2">
    <source>
        <dbReference type="ARBA" id="ARBA00022989"/>
    </source>
</evidence>
<evidence type="ECO:0000256" key="3">
    <source>
        <dbReference type="ARBA" id="ARBA00023136"/>
    </source>
</evidence>
<proteinExistence type="predicted"/>
<feature type="transmembrane region" description="Helical" evidence="4">
    <location>
        <begin position="15"/>
        <end position="34"/>
    </location>
</feature>
<accession>A0A1S7LLE9</accession>
<evidence type="ECO:0000256" key="4">
    <source>
        <dbReference type="SAM" id="Phobius"/>
    </source>
</evidence>
<feature type="transmembrane region" description="Helical" evidence="4">
    <location>
        <begin position="78"/>
        <end position="101"/>
    </location>
</feature>
<feature type="transmembrane region" description="Helical" evidence="4">
    <location>
        <begin position="314"/>
        <end position="339"/>
    </location>
</feature>
<feature type="transmembrane region" description="Helical" evidence="4">
    <location>
        <begin position="209"/>
        <end position="235"/>
    </location>
</feature>
<dbReference type="EMBL" id="LO017727">
    <property type="protein sequence ID" value="CRH06944.1"/>
    <property type="molecule type" value="Genomic_DNA"/>
</dbReference>
<dbReference type="InterPro" id="IPR036259">
    <property type="entry name" value="MFS_trans_sf"/>
</dbReference>
<dbReference type="PANTHER" id="PTHR23547:SF1">
    <property type="entry name" value="MAJOR FACILITATOR SUPERFAMILY MFS_1"/>
    <property type="match status" value="1"/>
</dbReference>
<feature type="transmembrane region" description="Helical" evidence="4">
    <location>
        <begin position="46"/>
        <end position="66"/>
    </location>
</feature>
<gene>
    <name evidence="5" type="ORF">MAGMO_2796</name>
</gene>
<keyword evidence="2 4" id="KW-1133">Transmembrane helix</keyword>